<dbReference type="EMBL" id="JACJUU010000006">
    <property type="protein sequence ID" value="MBC2770133.1"/>
    <property type="molecule type" value="Genomic_DNA"/>
</dbReference>
<dbReference type="InterPro" id="IPR007433">
    <property type="entry name" value="DUF481"/>
</dbReference>
<proteinExistence type="predicted"/>
<dbReference type="AlphaFoldDB" id="A0A842HPD4"/>
<reference evidence="2 3" key="1">
    <citation type="submission" date="2020-08" db="EMBL/GenBank/DDBJ databases">
        <title>Paraeoetvoesia sp. YC-7-48 draft genome sequence.</title>
        <authorList>
            <person name="Yao L."/>
        </authorList>
    </citation>
    <scope>NUCLEOTIDE SEQUENCE [LARGE SCALE GENOMIC DNA]</scope>
    <source>
        <strain evidence="3">YC-7-48</strain>
    </source>
</reference>
<evidence type="ECO:0000313" key="2">
    <source>
        <dbReference type="EMBL" id="MBC2770133.1"/>
    </source>
</evidence>
<dbReference type="RefSeq" id="WP_185779829.1">
    <property type="nucleotide sequence ID" value="NZ_JACJUU010000006.1"/>
</dbReference>
<comment type="caution">
    <text evidence="2">The sequence shown here is derived from an EMBL/GenBank/DDBJ whole genome shotgun (WGS) entry which is preliminary data.</text>
</comment>
<keyword evidence="3" id="KW-1185">Reference proteome</keyword>
<accession>A0A842HPD4</accession>
<feature type="signal peptide" evidence="1">
    <location>
        <begin position="1"/>
        <end position="25"/>
    </location>
</feature>
<evidence type="ECO:0000256" key="1">
    <source>
        <dbReference type="SAM" id="SignalP"/>
    </source>
</evidence>
<sequence>MSFQKHNYAKSLLLTALLSASSAFADTVWLNNGDRLTGTIKSLDAGYLVIETAYSGNVRINFNDVKTLSSDTALVVRDTSLQRDYRAKLVAAEAGTVTLNGVARQGDAAEPVSQAVALDSIKRVVRPRPFLNEASFSGRIDLAASQKFASTDTKDYTLDSHAQLRHGMWRHRLGADYTRSRENDTDSTYNYGAGYSLDHFISRKAFWQGRVSYRRDQVEDLTRQVSYGTGPGYQFWDDELGSFSVSALLNRVHYKYKDGYSEDDYAASLRWDYVRYFMGQEIELYTRGEVLRSFNGETDFAINGEVGTRYNVNSTLSLYLKYARHQVSGSRSGLNQSIYSTGLGIKW</sequence>
<name>A0A842HPD4_9BURK</name>
<protein>
    <submittedName>
        <fullName evidence="2">DUF481 domain-containing protein</fullName>
    </submittedName>
</protein>
<dbReference type="Pfam" id="PF04338">
    <property type="entry name" value="DUF481"/>
    <property type="match status" value="1"/>
</dbReference>
<feature type="chain" id="PRO_5032554400" evidence="1">
    <location>
        <begin position="26"/>
        <end position="347"/>
    </location>
</feature>
<organism evidence="2 3">
    <name type="scientific">Pusillimonas minor</name>
    <dbReference type="NCBI Taxonomy" id="2697024"/>
    <lineage>
        <taxon>Bacteria</taxon>
        <taxon>Pseudomonadati</taxon>
        <taxon>Pseudomonadota</taxon>
        <taxon>Betaproteobacteria</taxon>
        <taxon>Burkholderiales</taxon>
        <taxon>Alcaligenaceae</taxon>
        <taxon>Pusillimonas</taxon>
    </lineage>
</organism>
<dbReference type="Proteomes" id="UP000545386">
    <property type="component" value="Unassembled WGS sequence"/>
</dbReference>
<dbReference type="SUPFAM" id="SSF56935">
    <property type="entry name" value="Porins"/>
    <property type="match status" value="1"/>
</dbReference>
<keyword evidence="1" id="KW-0732">Signal</keyword>
<evidence type="ECO:0000313" key="3">
    <source>
        <dbReference type="Proteomes" id="UP000545386"/>
    </source>
</evidence>
<gene>
    <name evidence="2" type="ORF">GTU67_09445</name>
</gene>